<feature type="compositionally biased region" description="Acidic residues" evidence="1">
    <location>
        <begin position="53"/>
        <end position="72"/>
    </location>
</feature>
<reference evidence="2 3" key="1">
    <citation type="submission" date="2018-05" db="EMBL/GenBank/DDBJ databases">
        <title>Genomic Encyclopedia of Type Strains, Phase I: the one thousand microbial genomes (KMG-I) project.</title>
        <authorList>
            <person name="Kyrpides N."/>
        </authorList>
    </citation>
    <scope>NUCLEOTIDE SEQUENCE [LARGE SCALE GENOMIC DNA]</scope>
    <source>
        <strain evidence="2 3">DSM 15611</strain>
    </source>
</reference>
<sequence>MNKSVSESSVEAYLRGDGARKNVYVCPHMEQLMIENILLGHTSVDGNGKGSTEDDYNPNDDEIGGGDFEIEV</sequence>
<dbReference type="EMBL" id="QJJX01000021">
    <property type="protein sequence ID" value="PXX21285.1"/>
    <property type="molecule type" value="Genomic_DNA"/>
</dbReference>
<name>A0A318HRY0_9BACT</name>
<dbReference type="RefSeq" id="WP_025816212.1">
    <property type="nucleotide sequence ID" value="NZ_BAIZ01000021.1"/>
</dbReference>
<organism evidence="2 3">
    <name type="scientific">Hoylesella shahii DSM 15611 = JCM 12083</name>
    <dbReference type="NCBI Taxonomy" id="1122991"/>
    <lineage>
        <taxon>Bacteria</taxon>
        <taxon>Pseudomonadati</taxon>
        <taxon>Bacteroidota</taxon>
        <taxon>Bacteroidia</taxon>
        <taxon>Bacteroidales</taxon>
        <taxon>Prevotellaceae</taxon>
        <taxon>Hoylesella</taxon>
    </lineage>
</organism>
<dbReference type="AlphaFoldDB" id="A0A318HRY0"/>
<evidence type="ECO:0000256" key="1">
    <source>
        <dbReference type="SAM" id="MobiDB-lite"/>
    </source>
</evidence>
<accession>A0A318HRY0</accession>
<protein>
    <submittedName>
        <fullName evidence="2">Uncharacterized protein</fullName>
    </submittedName>
</protein>
<dbReference type="Proteomes" id="UP000248314">
    <property type="component" value="Unassembled WGS sequence"/>
</dbReference>
<comment type="caution">
    <text evidence="2">The sequence shown here is derived from an EMBL/GenBank/DDBJ whole genome shotgun (WGS) entry which is preliminary data.</text>
</comment>
<keyword evidence="3" id="KW-1185">Reference proteome</keyword>
<evidence type="ECO:0000313" key="2">
    <source>
        <dbReference type="EMBL" id="PXX21285.1"/>
    </source>
</evidence>
<proteinExistence type="predicted"/>
<gene>
    <name evidence="2" type="ORF">EJ73_01809</name>
</gene>
<dbReference type="STRING" id="1122991.GCA_000613445_01562"/>
<feature type="region of interest" description="Disordered" evidence="1">
    <location>
        <begin position="45"/>
        <end position="72"/>
    </location>
</feature>
<evidence type="ECO:0000313" key="3">
    <source>
        <dbReference type="Proteomes" id="UP000248314"/>
    </source>
</evidence>